<keyword evidence="2" id="KW-0472">Membrane</keyword>
<feature type="compositionally biased region" description="Pro residues" evidence="1">
    <location>
        <begin position="87"/>
        <end position="97"/>
    </location>
</feature>
<feature type="transmembrane region" description="Helical" evidence="2">
    <location>
        <begin position="28"/>
        <end position="49"/>
    </location>
</feature>
<protein>
    <submittedName>
        <fullName evidence="3">Uncharacterized protein</fullName>
    </submittedName>
</protein>
<dbReference type="Proteomes" id="UP000831120">
    <property type="component" value="Chromosome"/>
</dbReference>
<feature type="region of interest" description="Disordered" evidence="1">
    <location>
        <begin position="53"/>
        <end position="99"/>
    </location>
</feature>
<proteinExistence type="predicted"/>
<reference evidence="3 4" key="1">
    <citation type="journal article" date="2022" name="Microbiol. Resour. Announc.">
        <title>Complete Genome Sequences of Thermus Strains Isolated from Senami Hot Spring in Japan.</title>
        <authorList>
            <person name="Miyazaki K."/>
        </authorList>
    </citation>
    <scope>NUCLEOTIDE SEQUENCE [LARGE SCALE GENOMIC DNA]</scope>
    <source>
        <strain evidence="3 4">SNM4-1</strain>
    </source>
</reference>
<keyword evidence="2" id="KW-1133">Transmembrane helix</keyword>
<accession>A0ABM7XKZ3</accession>
<gene>
    <name evidence="3" type="ORF">TbrSNM41_17180</name>
</gene>
<evidence type="ECO:0000313" key="3">
    <source>
        <dbReference type="EMBL" id="BDG16984.1"/>
    </source>
</evidence>
<evidence type="ECO:0000256" key="2">
    <source>
        <dbReference type="SAM" id="Phobius"/>
    </source>
</evidence>
<keyword evidence="4" id="KW-1185">Reference proteome</keyword>
<sequence>MGWIFLILGVLVVAGTLSKEGRRQLTQGQRIGGFAFGVVFLLIGLAYLFPAPQPPQQPQTAQQTQQTEPTQPTAPTEAPKPEEPPQPEEPSNPPPTLPGLAWVDITLNLEKEPFGFRWKAEKSNVLPGVWIRRASEVDPDTGAEMVVEVYSYGDKVLHYEVSVSGLNAEPTASWLLPFLATAPFDGNPQLESKAWAEKALGQVRQGAPLERRVGEAVFVLSGNPPTSYTLEVSHRDYESWLSQHLR</sequence>
<organism evidence="3 4">
    <name type="scientific">Thermus brockianus</name>
    <dbReference type="NCBI Taxonomy" id="56956"/>
    <lineage>
        <taxon>Bacteria</taxon>
        <taxon>Thermotogati</taxon>
        <taxon>Deinococcota</taxon>
        <taxon>Deinococci</taxon>
        <taxon>Thermales</taxon>
        <taxon>Thermaceae</taxon>
        <taxon>Thermus</taxon>
    </lineage>
</organism>
<evidence type="ECO:0000313" key="4">
    <source>
        <dbReference type="Proteomes" id="UP000831120"/>
    </source>
</evidence>
<feature type="compositionally biased region" description="Low complexity" evidence="1">
    <location>
        <begin position="58"/>
        <end position="77"/>
    </location>
</feature>
<dbReference type="EMBL" id="AP025593">
    <property type="protein sequence ID" value="BDG16984.1"/>
    <property type="molecule type" value="Genomic_DNA"/>
</dbReference>
<evidence type="ECO:0000256" key="1">
    <source>
        <dbReference type="SAM" id="MobiDB-lite"/>
    </source>
</evidence>
<keyword evidence="2" id="KW-0812">Transmembrane</keyword>
<name>A0ABM7XKZ3_THEBO</name>